<gene>
    <name evidence="2" type="primary">Rbm43_0</name>
    <name evidence="2" type="ORF">PITSOR_R06775</name>
</gene>
<protein>
    <submittedName>
        <fullName evidence="2">RBM43 protein</fullName>
    </submittedName>
</protein>
<proteinExistence type="predicted"/>
<accession>A0A851FU59</accession>
<name>A0A851FU59_PITSO</name>
<feature type="non-terminal residue" evidence="2">
    <location>
        <position position="1"/>
    </location>
</feature>
<reference evidence="2" key="1">
    <citation type="submission" date="2019-10" db="EMBL/GenBank/DDBJ databases">
        <title>Bird 10,000 Genomes (B10K) Project - Family phase.</title>
        <authorList>
            <person name="Zhang G."/>
        </authorList>
    </citation>
    <scope>NUCLEOTIDE SEQUENCE</scope>
    <source>
        <strain evidence="2">B10K-DU-002-53</strain>
        <tissue evidence="2">Muscle</tissue>
    </source>
</reference>
<evidence type="ECO:0000313" key="3">
    <source>
        <dbReference type="Proteomes" id="UP000633448"/>
    </source>
</evidence>
<dbReference type="PANTHER" id="PTHR15225">
    <property type="entry name" value="INTERFERON-INDUCED PROTEIN 35/NMI N-MYC/STAT INTERACTING PROTEIN"/>
    <property type="match status" value="1"/>
</dbReference>
<dbReference type="OrthoDB" id="9948435at2759"/>
<feature type="region of interest" description="Disordered" evidence="1">
    <location>
        <begin position="73"/>
        <end position="101"/>
    </location>
</feature>
<feature type="non-terminal residue" evidence="2">
    <location>
        <position position="233"/>
    </location>
</feature>
<dbReference type="AlphaFoldDB" id="A0A851FU59"/>
<dbReference type="Proteomes" id="UP000633448">
    <property type="component" value="Unassembled WGS sequence"/>
</dbReference>
<keyword evidence="3" id="KW-1185">Reference proteome</keyword>
<sequence>QAFCSVTSTLSLAVFKEQFVLEDLVAELKKQSPALSFGALQPDGHLAVQGSFPAIRDLRDLLLLKATSLSEKEQRKDSKSHQKLRRRLQEPRSTTESKNSVEKQEVILDTDVYHYMRHHFPEVFQVMSGVVLSVVTGDDVTTVRVQAAGRAHTAHLLNVLRRIEDQSLKLHETLRKERIYYREQSREERQRYRQACERLKPFYPRVLVIPYDTHLGIIGYPHEVFEFAKKVSR</sequence>
<evidence type="ECO:0000313" key="2">
    <source>
        <dbReference type="EMBL" id="NWI97851.1"/>
    </source>
</evidence>
<dbReference type="PANTHER" id="PTHR15225:SF8">
    <property type="entry name" value="RNA-BINDING PROTEIN 43"/>
    <property type="match status" value="1"/>
</dbReference>
<comment type="caution">
    <text evidence="2">The sequence shown here is derived from an EMBL/GenBank/DDBJ whole genome shotgun (WGS) entry which is preliminary data.</text>
</comment>
<dbReference type="EMBL" id="WEKX01029215">
    <property type="protein sequence ID" value="NWI97851.1"/>
    <property type="molecule type" value="Genomic_DNA"/>
</dbReference>
<organism evidence="2 3">
    <name type="scientific">Pitta sordida</name>
    <name type="common">Hooded pitta</name>
    <dbReference type="NCBI Taxonomy" id="9163"/>
    <lineage>
        <taxon>Eukaryota</taxon>
        <taxon>Metazoa</taxon>
        <taxon>Chordata</taxon>
        <taxon>Craniata</taxon>
        <taxon>Vertebrata</taxon>
        <taxon>Euteleostomi</taxon>
        <taxon>Archelosauria</taxon>
        <taxon>Archosauria</taxon>
        <taxon>Dinosauria</taxon>
        <taxon>Saurischia</taxon>
        <taxon>Theropoda</taxon>
        <taxon>Coelurosauria</taxon>
        <taxon>Aves</taxon>
        <taxon>Neognathae</taxon>
        <taxon>Neoaves</taxon>
        <taxon>Telluraves</taxon>
        <taxon>Australaves</taxon>
        <taxon>Passeriformes</taxon>
        <taxon>Pittidae</taxon>
        <taxon>Pitta</taxon>
    </lineage>
</organism>
<evidence type="ECO:0000256" key="1">
    <source>
        <dbReference type="SAM" id="MobiDB-lite"/>
    </source>
</evidence>
<feature type="compositionally biased region" description="Basic and acidic residues" evidence="1">
    <location>
        <begin position="87"/>
        <end position="101"/>
    </location>
</feature>